<dbReference type="EnsemblPlants" id="evm.model.05.1299">
    <property type="protein sequence ID" value="cds.evm.model.05.1299"/>
    <property type="gene ID" value="evm.TU.05.1299"/>
</dbReference>
<name>A0A803PKS5_CANSA</name>
<dbReference type="Gramene" id="evm.model.05.1299">
    <property type="protein sequence ID" value="cds.evm.model.05.1299"/>
    <property type="gene ID" value="evm.TU.05.1299"/>
</dbReference>
<dbReference type="Proteomes" id="UP000596661">
    <property type="component" value="Chromosome 5"/>
</dbReference>
<keyword evidence="1" id="KW-0812">Transmembrane</keyword>
<evidence type="ECO:0000256" key="1">
    <source>
        <dbReference type="SAM" id="Phobius"/>
    </source>
</evidence>
<keyword evidence="1" id="KW-0472">Membrane</keyword>
<proteinExistence type="predicted"/>
<organism evidence="2 3">
    <name type="scientific">Cannabis sativa</name>
    <name type="common">Hemp</name>
    <name type="synonym">Marijuana</name>
    <dbReference type="NCBI Taxonomy" id="3483"/>
    <lineage>
        <taxon>Eukaryota</taxon>
        <taxon>Viridiplantae</taxon>
        <taxon>Streptophyta</taxon>
        <taxon>Embryophyta</taxon>
        <taxon>Tracheophyta</taxon>
        <taxon>Spermatophyta</taxon>
        <taxon>Magnoliopsida</taxon>
        <taxon>eudicotyledons</taxon>
        <taxon>Gunneridae</taxon>
        <taxon>Pentapetalae</taxon>
        <taxon>rosids</taxon>
        <taxon>fabids</taxon>
        <taxon>Rosales</taxon>
        <taxon>Cannabaceae</taxon>
        <taxon>Cannabis</taxon>
    </lineage>
</organism>
<keyword evidence="3" id="KW-1185">Reference proteome</keyword>
<reference evidence="2" key="1">
    <citation type="submission" date="2018-11" db="EMBL/GenBank/DDBJ databases">
        <authorList>
            <person name="Grassa J C."/>
        </authorList>
    </citation>
    <scope>NUCLEOTIDE SEQUENCE [LARGE SCALE GENOMIC DNA]</scope>
</reference>
<dbReference type="EMBL" id="UZAU01000521">
    <property type="status" value="NOT_ANNOTATED_CDS"/>
    <property type="molecule type" value="Genomic_DNA"/>
</dbReference>
<evidence type="ECO:0000313" key="2">
    <source>
        <dbReference type="EnsemblPlants" id="cds.evm.model.05.1299"/>
    </source>
</evidence>
<dbReference type="AlphaFoldDB" id="A0A803PKS5"/>
<accession>A0A803PKS5</accession>
<keyword evidence="1" id="KW-1133">Transmembrane helix</keyword>
<protein>
    <submittedName>
        <fullName evidence="2">Uncharacterized protein</fullName>
    </submittedName>
</protein>
<evidence type="ECO:0000313" key="3">
    <source>
        <dbReference type="Proteomes" id="UP000596661"/>
    </source>
</evidence>
<feature type="transmembrane region" description="Helical" evidence="1">
    <location>
        <begin position="29"/>
        <end position="50"/>
    </location>
</feature>
<sequence>IPVSVEVRVSGQGLRLVVQVLCFDPGLGLSWYSGPGLVLVQILVTISIMFQGPDNILVQ</sequence>
<reference evidence="2" key="2">
    <citation type="submission" date="2021-03" db="UniProtKB">
        <authorList>
            <consortium name="EnsemblPlants"/>
        </authorList>
    </citation>
    <scope>IDENTIFICATION</scope>
</reference>